<dbReference type="Proteomes" id="UP000007635">
    <property type="component" value="Chromosome XVI"/>
</dbReference>
<dbReference type="Ensembl" id="ENSGACT00000060081.1">
    <property type="protein sequence ID" value="ENSGACP00000030261.1"/>
    <property type="gene ID" value="ENSGACG00000035176.1"/>
</dbReference>
<protein>
    <recommendedName>
        <fullName evidence="9">Ig-like domain-containing protein</fullName>
    </recommendedName>
</protein>
<dbReference type="AlphaFoldDB" id="A0AAQ4NY01"/>
<feature type="domain" description="Ig-like" evidence="9">
    <location>
        <begin position="13"/>
        <end position="100"/>
    </location>
</feature>
<dbReference type="GO" id="GO:0009617">
    <property type="term" value="P:response to bacterium"/>
    <property type="evidence" value="ECO:0007669"/>
    <property type="project" value="TreeGrafter"/>
</dbReference>
<evidence type="ECO:0000256" key="5">
    <source>
        <dbReference type="ARBA" id="ARBA00023136"/>
    </source>
</evidence>
<evidence type="ECO:0000256" key="6">
    <source>
        <dbReference type="ARBA" id="ARBA00023157"/>
    </source>
</evidence>
<dbReference type="SUPFAM" id="SSF48726">
    <property type="entry name" value="Immunoglobulin"/>
    <property type="match status" value="1"/>
</dbReference>
<evidence type="ECO:0000313" key="11">
    <source>
        <dbReference type="Proteomes" id="UP000007635"/>
    </source>
</evidence>
<dbReference type="SMART" id="SM00408">
    <property type="entry name" value="IGc2"/>
    <property type="match status" value="1"/>
</dbReference>
<keyword evidence="3 8" id="KW-0732">Signal</keyword>
<evidence type="ECO:0000256" key="4">
    <source>
        <dbReference type="ARBA" id="ARBA00022859"/>
    </source>
</evidence>
<evidence type="ECO:0000259" key="9">
    <source>
        <dbReference type="PROSITE" id="PS50835"/>
    </source>
</evidence>
<dbReference type="SMART" id="SM00409">
    <property type="entry name" value="IG"/>
    <property type="match status" value="1"/>
</dbReference>
<keyword evidence="2" id="KW-1003">Cell membrane</keyword>
<evidence type="ECO:0000256" key="8">
    <source>
        <dbReference type="SAM" id="SignalP"/>
    </source>
</evidence>
<dbReference type="InterPro" id="IPR013106">
    <property type="entry name" value="Ig_V-set"/>
</dbReference>
<sequence>MVIMFHLNQAALLSITLFMMFEQRNISVYRGESVTFTCNVSKTKVSQIQWTKGELSFVFEVSSNTTVSNLTSHRLTIDTNFPSKMNILNVQHNDTGIYRCAGDLKSTLTTKVLFS</sequence>
<comment type="subcellular location">
    <subcellularLocation>
        <location evidence="1">Cell membrane</location>
    </subcellularLocation>
</comment>
<dbReference type="GO" id="GO:0005886">
    <property type="term" value="C:plasma membrane"/>
    <property type="evidence" value="ECO:0007669"/>
    <property type="project" value="UniProtKB-SubCell"/>
</dbReference>
<dbReference type="PANTHER" id="PTHR19433">
    <property type="entry name" value="T-CELL RECEPTOR ALPHA CHAIN V REGION-RELATED"/>
    <property type="match status" value="1"/>
</dbReference>
<name>A0AAQ4NY01_GASAC</name>
<dbReference type="InterPro" id="IPR007110">
    <property type="entry name" value="Ig-like_dom"/>
</dbReference>
<evidence type="ECO:0000256" key="7">
    <source>
        <dbReference type="ARBA" id="ARBA00023180"/>
    </source>
</evidence>
<dbReference type="PROSITE" id="PS50835">
    <property type="entry name" value="IG_LIKE"/>
    <property type="match status" value="1"/>
</dbReference>
<dbReference type="InterPro" id="IPR013783">
    <property type="entry name" value="Ig-like_fold"/>
</dbReference>
<keyword evidence="11" id="KW-1185">Reference proteome</keyword>
<reference evidence="10" key="3">
    <citation type="submission" date="2025-09" db="UniProtKB">
        <authorList>
            <consortium name="Ensembl"/>
        </authorList>
    </citation>
    <scope>IDENTIFICATION</scope>
</reference>
<evidence type="ECO:0000256" key="2">
    <source>
        <dbReference type="ARBA" id="ARBA00022475"/>
    </source>
</evidence>
<evidence type="ECO:0000256" key="1">
    <source>
        <dbReference type="ARBA" id="ARBA00004236"/>
    </source>
</evidence>
<dbReference type="Pfam" id="PF07686">
    <property type="entry name" value="V-set"/>
    <property type="match status" value="1"/>
</dbReference>
<keyword evidence="5" id="KW-0472">Membrane</keyword>
<reference evidence="10" key="2">
    <citation type="submission" date="2025-08" db="UniProtKB">
        <authorList>
            <consortium name="Ensembl"/>
        </authorList>
    </citation>
    <scope>IDENTIFICATION</scope>
</reference>
<dbReference type="Gene3D" id="2.60.40.10">
    <property type="entry name" value="Immunoglobulins"/>
    <property type="match status" value="1"/>
</dbReference>
<dbReference type="InterPro" id="IPR003598">
    <property type="entry name" value="Ig_sub2"/>
</dbReference>
<keyword evidence="6" id="KW-1015">Disulfide bond</keyword>
<keyword evidence="4" id="KW-0391">Immunity</keyword>
<keyword evidence="7" id="KW-0325">Glycoprotein</keyword>
<dbReference type="PANTHER" id="PTHR19433:SF111">
    <property type="entry name" value="T CELL RECEPTOR ALPHA VARIABLE 4"/>
    <property type="match status" value="1"/>
</dbReference>
<accession>A0AAQ4NY01</accession>
<dbReference type="InterPro" id="IPR036179">
    <property type="entry name" value="Ig-like_dom_sf"/>
</dbReference>
<dbReference type="GeneTree" id="ENSGT00940000178262"/>
<evidence type="ECO:0000313" key="10">
    <source>
        <dbReference type="Ensembl" id="ENSGACP00000030261.1"/>
    </source>
</evidence>
<feature type="signal peptide" evidence="8">
    <location>
        <begin position="1"/>
        <end position="27"/>
    </location>
</feature>
<evidence type="ECO:0000256" key="3">
    <source>
        <dbReference type="ARBA" id="ARBA00022729"/>
    </source>
</evidence>
<proteinExistence type="predicted"/>
<dbReference type="InterPro" id="IPR003599">
    <property type="entry name" value="Ig_sub"/>
</dbReference>
<dbReference type="InterPro" id="IPR052051">
    <property type="entry name" value="TCR_complex_component"/>
</dbReference>
<organism evidence="10 11">
    <name type="scientific">Gasterosteus aculeatus aculeatus</name>
    <name type="common">three-spined stickleback</name>
    <dbReference type="NCBI Taxonomy" id="481459"/>
    <lineage>
        <taxon>Eukaryota</taxon>
        <taxon>Metazoa</taxon>
        <taxon>Chordata</taxon>
        <taxon>Craniata</taxon>
        <taxon>Vertebrata</taxon>
        <taxon>Euteleostomi</taxon>
        <taxon>Actinopterygii</taxon>
        <taxon>Neopterygii</taxon>
        <taxon>Teleostei</taxon>
        <taxon>Neoteleostei</taxon>
        <taxon>Acanthomorphata</taxon>
        <taxon>Eupercaria</taxon>
        <taxon>Perciformes</taxon>
        <taxon>Cottioidei</taxon>
        <taxon>Gasterosteales</taxon>
        <taxon>Gasterosteidae</taxon>
        <taxon>Gasterosteus</taxon>
    </lineage>
</organism>
<feature type="chain" id="PRO_5043040406" description="Ig-like domain-containing protein" evidence="8">
    <location>
        <begin position="28"/>
        <end position="115"/>
    </location>
</feature>
<reference evidence="10 11" key="1">
    <citation type="journal article" date="2021" name="G3 (Bethesda)">
        <title>Improved contiguity of the threespine stickleback genome using long-read sequencing.</title>
        <authorList>
            <person name="Nath S."/>
            <person name="Shaw D.E."/>
            <person name="White M.A."/>
        </authorList>
    </citation>
    <scope>NUCLEOTIDE SEQUENCE [LARGE SCALE GENOMIC DNA]</scope>
    <source>
        <strain evidence="10 11">Lake Benthic</strain>
    </source>
</reference>
<dbReference type="GO" id="GO:0002376">
    <property type="term" value="P:immune system process"/>
    <property type="evidence" value="ECO:0007669"/>
    <property type="project" value="UniProtKB-KW"/>
</dbReference>